<protein>
    <submittedName>
        <fullName evidence="1">Uncharacterized protein</fullName>
    </submittedName>
</protein>
<gene>
    <name evidence="1" type="ORF">METZ01_LOCUS393443</name>
</gene>
<dbReference type="SUPFAM" id="SSF56801">
    <property type="entry name" value="Acetyl-CoA synthetase-like"/>
    <property type="match status" value="1"/>
</dbReference>
<dbReference type="PANTHER" id="PTHR24096:SF393">
    <property type="entry name" value="LIGASE, PUTATIVE-RELATED"/>
    <property type="match status" value="1"/>
</dbReference>
<accession>A0A382V273</accession>
<sequence length="104" mass="11345">MKILDSENRQLPSGKEGELVMRGPGVFIGYYGQDDLYKSLLTENGFFRTGDFATLSEDGYLRITGRLKDLIIRGGVNIAPVPIEEALASHPKVSGVAVIGYPDE</sequence>
<dbReference type="InterPro" id="IPR045851">
    <property type="entry name" value="AMP-bd_C_sf"/>
</dbReference>
<dbReference type="InterPro" id="IPR042099">
    <property type="entry name" value="ANL_N_sf"/>
</dbReference>
<feature type="non-terminal residue" evidence="1">
    <location>
        <position position="104"/>
    </location>
</feature>
<dbReference type="Gene3D" id="3.30.300.30">
    <property type="match status" value="1"/>
</dbReference>
<organism evidence="1">
    <name type="scientific">marine metagenome</name>
    <dbReference type="NCBI Taxonomy" id="408172"/>
    <lineage>
        <taxon>unclassified sequences</taxon>
        <taxon>metagenomes</taxon>
        <taxon>ecological metagenomes</taxon>
    </lineage>
</organism>
<dbReference type="EMBL" id="UINC01148606">
    <property type="protein sequence ID" value="SVD40589.1"/>
    <property type="molecule type" value="Genomic_DNA"/>
</dbReference>
<reference evidence="1" key="1">
    <citation type="submission" date="2018-05" db="EMBL/GenBank/DDBJ databases">
        <authorList>
            <person name="Lanie J.A."/>
            <person name="Ng W.-L."/>
            <person name="Kazmierczak K.M."/>
            <person name="Andrzejewski T.M."/>
            <person name="Davidsen T.M."/>
            <person name="Wayne K.J."/>
            <person name="Tettelin H."/>
            <person name="Glass J.I."/>
            <person name="Rusch D."/>
            <person name="Podicherti R."/>
            <person name="Tsui H.-C.T."/>
            <person name="Winkler M.E."/>
        </authorList>
    </citation>
    <scope>NUCLEOTIDE SEQUENCE</scope>
</reference>
<dbReference type="PANTHER" id="PTHR24096">
    <property type="entry name" value="LONG-CHAIN-FATTY-ACID--COA LIGASE"/>
    <property type="match status" value="1"/>
</dbReference>
<name>A0A382V273_9ZZZZ</name>
<dbReference type="Gene3D" id="3.40.50.12780">
    <property type="entry name" value="N-terminal domain of ligase-like"/>
    <property type="match status" value="1"/>
</dbReference>
<dbReference type="GO" id="GO:0016405">
    <property type="term" value="F:CoA-ligase activity"/>
    <property type="evidence" value="ECO:0007669"/>
    <property type="project" value="TreeGrafter"/>
</dbReference>
<evidence type="ECO:0000313" key="1">
    <source>
        <dbReference type="EMBL" id="SVD40589.1"/>
    </source>
</evidence>
<proteinExistence type="predicted"/>
<dbReference type="AlphaFoldDB" id="A0A382V273"/>
<dbReference type="GO" id="GO:0019748">
    <property type="term" value="P:secondary metabolic process"/>
    <property type="evidence" value="ECO:0007669"/>
    <property type="project" value="TreeGrafter"/>
</dbReference>